<comment type="caution">
    <text evidence="2">The sequence shown here is derived from an EMBL/GenBank/DDBJ whole genome shotgun (WGS) entry which is preliminary data.</text>
</comment>
<evidence type="ECO:0000313" key="2">
    <source>
        <dbReference type="EMBL" id="OAP61492.1"/>
    </source>
</evidence>
<keyword evidence="3" id="KW-1185">Reference proteome</keyword>
<dbReference type="GeneID" id="30007864"/>
<dbReference type="RefSeq" id="XP_018694859.1">
    <property type="nucleotide sequence ID" value="XM_018835209.1"/>
</dbReference>
<accession>A0A178ZPB9</accession>
<organism evidence="2 3">
    <name type="scientific">Fonsecaea erecta</name>
    <dbReference type="NCBI Taxonomy" id="1367422"/>
    <lineage>
        <taxon>Eukaryota</taxon>
        <taxon>Fungi</taxon>
        <taxon>Dikarya</taxon>
        <taxon>Ascomycota</taxon>
        <taxon>Pezizomycotina</taxon>
        <taxon>Eurotiomycetes</taxon>
        <taxon>Chaetothyriomycetidae</taxon>
        <taxon>Chaetothyriales</taxon>
        <taxon>Herpotrichiellaceae</taxon>
        <taxon>Fonsecaea</taxon>
    </lineage>
</organism>
<evidence type="ECO:0000256" key="1">
    <source>
        <dbReference type="SAM" id="MobiDB-lite"/>
    </source>
</evidence>
<dbReference type="AlphaFoldDB" id="A0A178ZPB9"/>
<gene>
    <name evidence="2" type="ORF">AYL99_03695</name>
</gene>
<reference evidence="2 3" key="1">
    <citation type="submission" date="2016-04" db="EMBL/GenBank/DDBJ databases">
        <title>Draft genome of Fonsecaea erecta CBS 125763.</title>
        <authorList>
            <person name="Weiss V.A."/>
            <person name="Vicente V.A."/>
            <person name="Raittz R.T."/>
            <person name="Moreno L.F."/>
            <person name="De Souza E.M."/>
            <person name="Pedrosa F.O."/>
            <person name="Steffens M.B."/>
            <person name="Faoro H."/>
            <person name="Tadra-Sfeir M.Z."/>
            <person name="Najafzadeh M.J."/>
            <person name="Felipe M.S."/>
            <person name="Teixeira M."/>
            <person name="Sun J."/>
            <person name="Xi L."/>
            <person name="Gomes R."/>
            <person name="De Azevedo C.M."/>
            <person name="Salgado C.G."/>
            <person name="Da Silva M.B."/>
            <person name="Nascimento M.F."/>
            <person name="Queiroz-Telles F."/>
            <person name="Attili D.S."/>
            <person name="Gorbushina A."/>
        </authorList>
    </citation>
    <scope>NUCLEOTIDE SEQUENCE [LARGE SCALE GENOMIC DNA]</scope>
    <source>
        <strain evidence="2 3">CBS 125763</strain>
    </source>
</reference>
<dbReference type="EMBL" id="LVYI01000003">
    <property type="protein sequence ID" value="OAP61492.1"/>
    <property type="molecule type" value="Genomic_DNA"/>
</dbReference>
<feature type="region of interest" description="Disordered" evidence="1">
    <location>
        <begin position="183"/>
        <end position="214"/>
    </location>
</feature>
<evidence type="ECO:0000313" key="3">
    <source>
        <dbReference type="Proteomes" id="UP000078343"/>
    </source>
</evidence>
<proteinExistence type="predicted"/>
<name>A0A178ZPB9_9EURO</name>
<protein>
    <submittedName>
        <fullName evidence="2">Uncharacterized protein</fullName>
    </submittedName>
</protein>
<sequence length="268" mass="29692">MSPSTAGPSLLRGSAVLIIWGGVPGYEDAKRERDLNDWWTYEHLPERLALPGFQRTRRYYRPSPSNSNYMVLYEVSSLAALTSPEYMHALNNPTPGTRQYMRVMSSLSRSACRVLASVSRPEFASCRVGGAGGMLAHMVFDAPVAADRRAVLTDWLSRDAWPTLCAKHSSLLAMHVLEHDEAATSSGSSTKSYDEVNFKKKKNEGPESSSPEAPPQWMVLLEFTDPFGAPFASYDHNSDDLRQGLADHGVDVSKLTQELFGLFVVMEE</sequence>
<dbReference type="Proteomes" id="UP000078343">
    <property type="component" value="Unassembled WGS sequence"/>
</dbReference>
<dbReference type="OrthoDB" id="2851338at2759"/>